<dbReference type="AlphaFoldDB" id="A0A914E5P2"/>
<dbReference type="Pfam" id="PF07690">
    <property type="entry name" value="MFS_1"/>
    <property type="match status" value="1"/>
</dbReference>
<dbReference type="SUPFAM" id="SSF103473">
    <property type="entry name" value="MFS general substrate transporter"/>
    <property type="match status" value="1"/>
</dbReference>
<dbReference type="GO" id="GO:0006820">
    <property type="term" value="P:monoatomic anion transport"/>
    <property type="evidence" value="ECO:0007669"/>
    <property type="project" value="TreeGrafter"/>
</dbReference>
<dbReference type="InterPro" id="IPR050382">
    <property type="entry name" value="MFS_Na/Anion_cotransporter"/>
</dbReference>
<evidence type="ECO:0000256" key="5">
    <source>
        <dbReference type="SAM" id="Phobius"/>
    </source>
</evidence>
<evidence type="ECO:0000313" key="6">
    <source>
        <dbReference type="Proteomes" id="UP000887540"/>
    </source>
</evidence>
<keyword evidence="6" id="KW-1185">Reference proteome</keyword>
<comment type="subcellular location">
    <subcellularLocation>
        <location evidence="1">Membrane</location>
        <topology evidence="1">Multi-pass membrane protein</topology>
    </subcellularLocation>
</comment>
<dbReference type="Gene3D" id="1.20.1250.20">
    <property type="entry name" value="MFS general substrate transporter like domains"/>
    <property type="match status" value="2"/>
</dbReference>
<dbReference type="GO" id="GO:0022857">
    <property type="term" value="F:transmembrane transporter activity"/>
    <property type="evidence" value="ECO:0007669"/>
    <property type="project" value="InterPro"/>
</dbReference>
<evidence type="ECO:0000256" key="3">
    <source>
        <dbReference type="ARBA" id="ARBA00022989"/>
    </source>
</evidence>
<dbReference type="PANTHER" id="PTHR11662:SF405">
    <property type="entry name" value="PROTEIN CBG12249"/>
    <property type="match status" value="1"/>
</dbReference>
<organism evidence="6 7">
    <name type="scientific">Acrobeloides nanus</name>
    <dbReference type="NCBI Taxonomy" id="290746"/>
    <lineage>
        <taxon>Eukaryota</taxon>
        <taxon>Metazoa</taxon>
        <taxon>Ecdysozoa</taxon>
        <taxon>Nematoda</taxon>
        <taxon>Chromadorea</taxon>
        <taxon>Rhabditida</taxon>
        <taxon>Tylenchina</taxon>
        <taxon>Cephalobomorpha</taxon>
        <taxon>Cephaloboidea</taxon>
        <taxon>Cephalobidae</taxon>
        <taxon>Acrobeloides</taxon>
    </lineage>
</organism>
<evidence type="ECO:0000313" key="7">
    <source>
        <dbReference type="WBParaSite" id="ACRNAN_scaffold593.g7052.t1"/>
    </source>
</evidence>
<sequence length="277" mass="30944">MVFCAINLRTNIGIAIVCMVNSTAYTSKAYDNGSVIIVESRNPECVNKNNQEGVEDLGYHGCIFPCIAALIVKWYPKTERSTIAAIYTSGNQLGASFGTYVSAKLCLLTFLGGWPLIFYIYGVLGLSCVVLWYLFATNKPEENKFISDKEISYLQKTIGSISQDGGRKKKKLDVPWRRMFSSPVTWSVIINRFCYCWKMTVMQMLLPSYFRDVLYLNMSNNGLYTALPFFAQLVSKNICAIVADNLRRSGKVGMTSSTKLSEGIGNISGIFLLSLYL</sequence>
<dbReference type="PANTHER" id="PTHR11662">
    <property type="entry name" value="SOLUTE CARRIER FAMILY 17"/>
    <property type="match status" value="1"/>
</dbReference>
<evidence type="ECO:0000256" key="2">
    <source>
        <dbReference type="ARBA" id="ARBA00022692"/>
    </source>
</evidence>
<keyword evidence="4 5" id="KW-0472">Membrane</keyword>
<dbReference type="InterPro" id="IPR011701">
    <property type="entry name" value="MFS"/>
</dbReference>
<dbReference type="Proteomes" id="UP000887540">
    <property type="component" value="Unplaced"/>
</dbReference>
<dbReference type="GO" id="GO:0016020">
    <property type="term" value="C:membrane"/>
    <property type="evidence" value="ECO:0007669"/>
    <property type="project" value="UniProtKB-SubCell"/>
</dbReference>
<feature type="transmembrane region" description="Helical" evidence="5">
    <location>
        <begin position="116"/>
        <end position="135"/>
    </location>
</feature>
<protein>
    <submittedName>
        <fullName evidence="7">Inorganic phosphate cotransporter</fullName>
    </submittedName>
</protein>
<evidence type="ECO:0000256" key="1">
    <source>
        <dbReference type="ARBA" id="ARBA00004141"/>
    </source>
</evidence>
<accession>A0A914E5P2</accession>
<proteinExistence type="predicted"/>
<evidence type="ECO:0000256" key="4">
    <source>
        <dbReference type="ARBA" id="ARBA00023136"/>
    </source>
</evidence>
<dbReference type="InterPro" id="IPR036259">
    <property type="entry name" value="MFS_trans_sf"/>
</dbReference>
<keyword evidence="3 5" id="KW-1133">Transmembrane helix</keyword>
<dbReference type="WBParaSite" id="ACRNAN_scaffold593.g7052.t1">
    <property type="protein sequence ID" value="ACRNAN_scaffold593.g7052.t1"/>
    <property type="gene ID" value="ACRNAN_scaffold593.g7052"/>
</dbReference>
<name>A0A914E5P2_9BILA</name>
<reference evidence="7" key="1">
    <citation type="submission" date="2022-11" db="UniProtKB">
        <authorList>
            <consortium name="WormBaseParasite"/>
        </authorList>
    </citation>
    <scope>IDENTIFICATION</scope>
</reference>
<keyword evidence="2 5" id="KW-0812">Transmembrane</keyword>